<accession>A0A8X6MGY9</accession>
<gene>
    <name evidence="1" type="ORF">NPIL_559771</name>
</gene>
<dbReference type="EMBL" id="BMAW01092570">
    <property type="protein sequence ID" value="GFS55486.1"/>
    <property type="molecule type" value="Genomic_DNA"/>
</dbReference>
<proteinExistence type="predicted"/>
<name>A0A8X6MGY9_NEPPI</name>
<dbReference type="Proteomes" id="UP000887013">
    <property type="component" value="Unassembled WGS sequence"/>
</dbReference>
<organism evidence="1 2">
    <name type="scientific">Nephila pilipes</name>
    <name type="common">Giant wood spider</name>
    <name type="synonym">Nephila maculata</name>
    <dbReference type="NCBI Taxonomy" id="299642"/>
    <lineage>
        <taxon>Eukaryota</taxon>
        <taxon>Metazoa</taxon>
        <taxon>Ecdysozoa</taxon>
        <taxon>Arthropoda</taxon>
        <taxon>Chelicerata</taxon>
        <taxon>Arachnida</taxon>
        <taxon>Araneae</taxon>
        <taxon>Araneomorphae</taxon>
        <taxon>Entelegynae</taxon>
        <taxon>Araneoidea</taxon>
        <taxon>Nephilidae</taxon>
        <taxon>Nephila</taxon>
    </lineage>
</organism>
<evidence type="ECO:0000313" key="1">
    <source>
        <dbReference type="EMBL" id="GFS55486.1"/>
    </source>
</evidence>
<protein>
    <submittedName>
        <fullName evidence="1">Uncharacterized protein</fullName>
    </submittedName>
</protein>
<keyword evidence="2" id="KW-1185">Reference proteome</keyword>
<sequence>MEALTHPSPLTLRNEQNFFNRTICATTEGNFHRPHLTPRSNKWLENTVKFLYENQGYFMAFSSFFIEKAMTISVEIVKIIHKSRYKDLFLGEASALVNVHHMAHFQVSFAPP</sequence>
<comment type="caution">
    <text evidence="1">The sequence shown here is derived from an EMBL/GenBank/DDBJ whole genome shotgun (WGS) entry which is preliminary data.</text>
</comment>
<evidence type="ECO:0000313" key="2">
    <source>
        <dbReference type="Proteomes" id="UP000887013"/>
    </source>
</evidence>
<reference evidence="1" key="1">
    <citation type="submission" date="2020-08" db="EMBL/GenBank/DDBJ databases">
        <title>Multicomponent nature underlies the extraordinary mechanical properties of spider dragline silk.</title>
        <authorList>
            <person name="Kono N."/>
            <person name="Nakamura H."/>
            <person name="Mori M."/>
            <person name="Yoshida Y."/>
            <person name="Ohtoshi R."/>
            <person name="Malay A.D."/>
            <person name="Moran D.A.P."/>
            <person name="Tomita M."/>
            <person name="Numata K."/>
            <person name="Arakawa K."/>
        </authorList>
    </citation>
    <scope>NUCLEOTIDE SEQUENCE</scope>
</reference>
<dbReference type="AlphaFoldDB" id="A0A8X6MGY9"/>